<dbReference type="EMBL" id="CT868658">
    <property type="protein sequence ID" value="CAK90085.1"/>
    <property type="molecule type" value="Genomic_DNA"/>
</dbReference>
<dbReference type="AlphaFoldDB" id="A0E468"/>
<name>A0E468_PARTE</name>
<accession>A0E468</accession>
<keyword evidence="2" id="KW-1185">Reference proteome</keyword>
<dbReference type="HOGENOM" id="CLU_2627259_0_0_1"/>
<dbReference type="KEGG" id="ptm:GSPATT00023259001"/>
<evidence type="ECO:0000313" key="1">
    <source>
        <dbReference type="EMBL" id="CAK90085.1"/>
    </source>
</evidence>
<organism evidence="1 2">
    <name type="scientific">Paramecium tetraurelia</name>
    <dbReference type="NCBI Taxonomy" id="5888"/>
    <lineage>
        <taxon>Eukaryota</taxon>
        <taxon>Sar</taxon>
        <taxon>Alveolata</taxon>
        <taxon>Ciliophora</taxon>
        <taxon>Intramacronucleata</taxon>
        <taxon>Oligohymenophorea</taxon>
        <taxon>Peniculida</taxon>
        <taxon>Parameciidae</taxon>
        <taxon>Paramecium</taxon>
    </lineage>
</organism>
<proteinExistence type="predicted"/>
<reference evidence="1 2" key="1">
    <citation type="journal article" date="2006" name="Nature">
        <title>Global trends of whole-genome duplications revealed by the ciliate Paramecium tetraurelia.</title>
        <authorList>
            <consortium name="Genoscope"/>
            <person name="Aury J.-M."/>
            <person name="Jaillon O."/>
            <person name="Duret L."/>
            <person name="Noel B."/>
            <person name="Jubin C."/>
            <person name="Porcel B.M."/>
            <person name="Segurens B."/>
            <person name="Daubin V."/>
            <person name="Anthouard V."/>
            <person name="Aiach N."/>
            <person name="Arnaiz O."/>
            <person name="Billaut A."/>
            <person name="Beisson J."/>
            <person name="Blanc I."/>
            <person name="Bouhouche K."/>
            <person name="Camara F."/>
            <person name="Duharcourt S."/>
            <person name="Guigo R."/>
            <person name="Gogendeau D."/>
            <person name="Katinka M."/>
            <person name="Keller A.-M."/>
            <person name="Kissmehl R."/>
            <person name="Klotz C."/>
            <person name="Koll F."/>
            <person name="Le Moue A."/>
            <person name="Lepere C."/>
            <person name="Malinsky S."/>
            <person name="Nowacki M."/>
            <person name="Nowak J.K."/>
            <person name="Plattner H."/>
            <person name="Poulain J."/>
            <person name="Ruiz F."/>
            <person name="Serrano V."/>
            <person name="Zagulski M."/>
            <person name="Dessen P."/>
            <person name="Betermier M."/>
            <person name="Weissenbach J."/>
            <person name="Scarpelli C."/>
            <person name="Schachter V."/>
            <person name="Sperling L."/>
            <person name="Meyer E."/>
            <person name="Cohen J."/>
            <person name="Wincker P."/>
        </authorList>
    </citation>
    <scope>NUCLEOTIDE SEQUENCE [LARGE SCALE GENOMIC DNA]</scope>
    <source>
        <strain evidence="1 2">Stock d4-2</strain>
    </source>
</reference>
<dbReference type="GeneID" id="5043270"/>
<dbReference type="Proteomes" id="UP000000600">
    <property type="component" value="Unassembled WGS sequence"/>
</dbReference>
<dbReference type="RefSeq" id="XP_001457482.1">
    <property type="nucleotide sequence ID" value="XM_001457445.1"/>
</dbReference>
<gene>
    <name evidence="1" type="ORF">GSPATT00023259001</name>
</gene>
<evidence type="ECO:0000313" key="2">
    <source>
        <dbReference type="Proteomes" id="UP000000600"/>
    </source>
</evidence>
<protein>
    <submittedName>
        <fullName evidence="1">Uncharacterized protein</fullName>
    </submittedName>
</protein>
<sequence>MIQIKTVLVQDHVYSSYLHFASANVGNQPSQNDSACTLVYNQEYESILFHGMRFAMPIHIRSVLVFFMGIRTFKYVKT</sequence>
<dbReference type="InParanoid" id="A0E468"/>